<evidence type="ECO:0000256" key="1">
    <source>
        <dbReference type="ARBA" id="ARBA00001954"/>
    </source>
</evidence>
<reference evidence="5 6" key="1">
    <citation type="submission" date="2018-01" db="EMBL/GenBank/DDBJ databases">
        <title>Draft genome sequence of Jishengella sp. NA12.</title>
        <authorList>
            <person name="Sahin N."/>
            <person name="Ay H."/>
            <person name="Saygin H."/>
        </authorList>
    </citation>
    <scope>NUCLEOTIDE SEQUENCE [LARGE SCALE GENOMIC DNA]</scope>
    <source>
        <strain evidence="5 6">NA12</strain>
    </source>
</reference>
<sequence length="284" mass="32647">MDRWPDEPRVYQRPPTDLDLTVTPEWLYEWIDTGCVPADEVAAIKAPAPALNARSWTTNGRTDAVRLRRLYERGHTIRLGNLQRVMPYIASLTRGIQEETGYSNYVHAFLTPGREQGLRHHWDQQMAVIVQLAGVKRWELWPPVVEAPMREHLESFRVWKDSYLDEWRAAGPNRTIDLRPGQSMLLPRGWVHNPFNAADRPSLHLTFAIRERTPYWITEKLTGGVIGELAFRRILLPGDIHGDALPGIVADTRDALVAYLQGLDPRRMAETLRDLARTELEYTT</sequence>
<protein>
    <submittedName>
        <fullName evidence="5">Cupin</fullName>
    </submittedName>
</protein>
<dbReference type="GO" id="GO:0046872">
    <property type="term" value="F:metal ion binding"/>
    <property type="evidence" value="ECO:0007669"/>
    <property type="project" value="UniProtKB-KW"/>
</dbReference>
<dbReference type="PANTHER" id="PTHR13096:SF9">
    <property type="entry name" value="BIFUNCTIONAL LYSINE-SPECIFIC DEMETHYLASE AND HISTIDYL-HYDROXYLASE"/>
    <property type="match status" value="1"/>
</dbReference>
<organism evidence="5 6">
    <name type="scientific">Micromonospora craterilacus</name>
    <dbReference type="NCBI Taxonomy" id="1655439"/>
    <lineage>
        <taxon>Bacteria</taxon>
        <taxon>Bacillati</taxon>
        <taxon>Actinomycetota</taxon>
        <taxon>Actinomycetes</taxon>
        <taxon>Micromonosporales</taxon>
        <taxon>Micromonosporaceae</taxon>
        <taxon>Micromonospora</taxon>
    </lineage>
</organism>
<dbReference type="Gene3D" id="2.60.120.650">
    <property type="entry name" value="Cupin"/>
    <property type="match status" value="1"/>
</dbReference>
<keyword evidence="6" id="KW-1185">Reference proteome</keyword>
<dbReference type="GO" id="GO:0051864">
    <property type="term" value="F:histone H3K36 demethylase activity"/>
    <property type="evidence" value="ECO:0007669"/>
    <property type="project" value="TreeGrafter"/>
</dbReference>
<evidence type="ECO:0000313" key="5">
    <source>
        <dbReference type="EMBL" id="PZG23627.1"/>
    </source>
</evidence>
<dbReference type="Proteomes" id="UP000248924">
    <property type="component" value="Unassembled WGS sequence"/>
</dbReference>
<keyword evidence="3" id="KW-0408">Iron</keyword>
<evidence type="ECO:0000313" key="6">
    <source>
        <dbReference type="Proteomes" id="UP000248924"/>
    </source>
</evidence>
<dbReference type="AlphaFoldDB" id="A0A2W2FP36"/>
<accession>A0A2W2FP36</accession>
<evidence type="ECO:0000256" key="3">
    <source>
        <dbReference type="ARBA" id="ARBA00023004"/>
    </source>
</evidence>
<dbReference type="InterPro" id="IPR039994">
    <property type="entry name" value="NO66-like"/>
</dbReference>
<proteinExistence type="predicted"/>
<evidence type="ECO:0000256" key="2">
    <source>
        <dbReference type="ARBA" id="ARBA00022723"/>
    </source>
</evidence>
<comment type="cofactor">
    <cofactor evidence="1">
        <name>Fe(2+)</name>
        <dbReference type="ChEBI" id="CHEBI:29033"/>
    </cofactor>
</comment>
<dbReference type="PANTHER" id="PTHR13096">
    <property type="entry name" value="MINA53 MYC INDUCED NUCLEAR ANTIGEN"/>
    <property type="match status" value="1"/>
</dbReference>
<gene>
    <name evidence="5" type="ORF">C1I95_02940</name>
</gene>
<evidence type="ECO:0000259" key="4">
    <source>
        <dbReference type="PROSITE" id="PS51184"/>
    </source>
</evidence>
<name>A0A2W2FP36_9ACTN</name>
<dbReference type="OrthoDB" id="9764016at2"/>
<keyword evidence="2" id="KW-0479">Metal-binding</keyword>
<feature type="domain" description="JmjC" evidence="4">
    <location>
        <begin position="75"/>
        <end position="228"/>
    </location>
</feature>
<dbReference type="Pfam" id="PF08007">
    <property type="entry name" value="JmjC_2"/>
    <property type="match status" value="1"/>
</dbReference>
<dbReference type="SUPFAM" id="SSF51197">
    <property type="entry name" value="Clavaminate synthase-like"/>
    <property type="match status" value="1"/>
</dbReference>
<dbReference type="EMBL" id="POTY01000008">
    <property type="protein sequence ID" value="PZG23627.1"/>
    <property type="molecule type" value="Genomic_DNA"/>
</dbReference>
<dbReference type="InterPro" id="IPR003347">
    <property type="entry name" value="JmjC_dom"/>
</dbReference>
<comment type="caution">
    <text evidence="5">The sequence shown here is derived from an EMBL/GenBank/DDBJ whole genome shotgun (WGS) entry which is preliminary data.</text>
</comment>
<dbReference type="GO" id="GO:0032453">
    <property type="term" value="F:histone H3K4 demethylase activity"/>
    <property type="evidence" value="ECO:0007669"/>
    <property type="project" value="TreeGrafter"/>
</dbReference>
<dbReference type="PROSITE" id="PS51184">
    <property type="entry name" value="JMJC"/>
    <property type="match status" value="1"/>
</dbReference>